<organism evidence="2 3">
    <name type="scientific">Streptomyces hydrogenans</name>
    <dbReference type="NCBI Taxonomy" id="1873719"/>
    <lineage>
        <taxon>Bacteria</taxon>
        <taxon>Bacillati</taxon>
        <taxon>Actinomycetota</taxon>
        <taxon>Actinomycetes</taxon>
        <taxon>Kitasatosporales</taxon>
        <taxon>Streptomycetaceae</taxon>
        <taxon>Streptomyces</taxon>
    </lineage>
</organism>
<dbReference type="EMBL" id="BNDW01000102">
    <property type="protein sequence ID" value="GHI26115.1"/>
    <property type="molecule type" value="Genomic_DNA"/>
</dbReference>
<evidence type="ECO:0000256" key="1">
    <source>
        <dbReference type="SAM" id="MobiDB-lite"/>
    </source>
</evidence>
<evidence type="ECO:0000313" key="2">
    <source>
        <dbReference type="EMBL" id="GHI26115.1"/>
    </source>
</evidence>
<feature type="region of interest" description="Disordered" evidence="1">
    <location>
        <begin position="35"/>
        <end position="57"/>
    </location>
</feature>
<name>A0ABQ3PM62_9ACTN</name>
<dbReference type="Proteomes" id="UP001052739">
    <property type="component" value="Unassembled WGS sequence"/>
</dbReference>
<reference evidence="2" key="1">
    <citation type="submission" date="2024-05" db="EMBL/GenBank/DDBJ databases">
        <title>Whole genome shotgun sequence of Streptomyces hydrogenans NBRC 13475.</title>
        <authorList>
            <person name="Komaki H."/>
            <person name="Tamura T."/>
        </authorList>
    </citation>
    <scope>NUCLEOTIDE SEQUENCE</scope>
    <source>
        <strain evidence="2">NBRC 13475</strain>
    </source>
</reference>
<protein>
    <submittedName>
        <fullName evidence="2">Uncharacterized protein</fullName>
    </submittedName>
</protein>
<accession>A0ABQ3PM62</accession>
<proteinExistence type="predicted"/>
<comment type="caution">
    <text evidence="2">The sequence shown here is derived from an EMBL/GenBank/DDBJ whole genome shotgun (WGS) entry which is preliminary data.</text>
</comment>
<sequence>MSGAEEFAYGLGDDEAAATAHGELGLAVEIAHRGSTPLQWGNRGIRRKQGKQEEPRESKWWNVQLLFGVDEGAPPHRVTDQAPRNRESK</sequence>
<evidence type="ECO:0000313" key="3">
    <source>
        <dbReference type="Proteomes" id="UP001052739"/>
    </source>
</evidence>
<gene>
    <name evidence="2" type="ORF">Shyd_74860</name>
</gene>
<keyword evidence="3" id="KW-1185">Reference proteome</keyword>